<sequence length="98" mass="10581">MHLQFLGRVSLFLFFFSLPALMQPLDPAGCSTSSPNQPIPDSARDKLAESILTAAKNTSKTTQAAMFVRPDLPQGDRQDATDLTAISIAQFSPATCRP</sequence>
<evidence type="ECO:0000313" key="2">
    <source>
        <dbReference type="EMBL" id="AFY84174.1"/>
    </source>
</evidence>
<dbReference type="InParanoid" id="K9TQ87"/>
<keyword evidence="1" id="KW-0732">Signal</keyword>
<protein>
    <submittedName>
        <fullName evidence="2">Uncharacterized protein</fullName>
    </submittedName>
</protein>
<dbReference type="HOGENOM" id="CLU_2331036_0_0_3"/>
<keyword evidence="3" id="KW-1185">Reference proteome</keyword>
<gene>
    <name evidence="2" type="ORF">Oscil6304_4661</name>
</gene>
<proteinExistence type="predicted"/>
<dbReference type="KEGG" id="oac:Oscil6304_4661"/>
<reference evidence="2 3" key="1">
    <citation type="submission" date="2012-06" db="EMBL/GenBank/DDBJ databases">
        <title>Finished chromosome of genome of Oscillatoria acuminata PCC 6304.</title>
        <authorList>
            <consortium name="US DOE Joint Genome Institute"/>
            <person name="Gugger M."/>
            <person name="Coursin T."/>
            <person name="Rippka R."/>
            <person name="Tandeau De Marsac N."/>
            <person name="Huntemann M."/>
            <person name="Wei C.-L."/>
            <person name="Han J."/>
            <person name="Detter J.C."/>
            <person name="Han C."/>
            <person name="Tapia R."/>
            <person name="Davenport K."/>
            <person name="Daligault H."/>
            <person name="Erkkila T."/>
            <person name="Gu W."/>
            <person name="Munk A.C.C."/>
            <person name="Teshima H."/>
            <person name="Xu Y."/>
            <person name="Chain P."/>
            <person name="Chen A."/>
            <person name="Krypides N."/>
            <person name="Mavromatis K."/>
            <person name="Markowitz V."/>
            <person name="Szeto E."/>
            <person name="Ivanova N."/>
            <person name="Mikhailova N."/>
            <person name="Ovchinnikova G."/>
            <person name="Pagani I."/>
            <person name="Pati A."/>
            <person name="Goodwin L."/>
            <person name="Peters L."/>
            <person name="Pitluck S."/>
            <person name="Woyke T."/>
            <person name="Kerfeld C."/>
        </authorList>
    </citation>
    <scope>NUCLEOTIDE SEQUENCE [LARGE SCALE GENOMIC DNA]</scope>
    <source>
        <strain evidence="2 3">PCC 6304</strain>
    </source>
</reference>
<feature type="signal peptide" evidence="1">
    <location>
        <begin position="1"/>
        <end position="22"/>
    </location>
</feature>
<dbReference type="STRING" id="56110.Oscil6304_4661"/>
<dbReference type="EMBL" id="CP003607">
    <property type="protein sequence ID" value="AFY84174.1"/>
    <property type="molecule type" value="Genomic_DNA"/>
</dbReference>
<accession>K9TQ87</accession>
<dbReference type="Proteomes" id="UP000010367">
    <property type="component" value="Chromosome"/>
</dbReference>
<dbReference type="AlphaFoldDB" id="K9TQ87"/>
<evidence type="ECO:0000313" key="3">
    <source>
        <dbReference type="Proteomes" id="UP000010367"/>
    </source>
</evidence>
<feature type="chain" id="PRO_5003936014" evidence="1">
    <location>
        <begin position="23"/>
        <end position="98"/>
    </location>
</feature>
<evidence type="ECO:0000256" key="1">
    <source>
        <dbReference type="SAM" id="SignalP"/>
    </source>
</evidence>
<organism evidence="2 3">
    <name type="scientific">Oscillatoria acuminata PCC 6304</name>
    <dbReference type="NCBI Taxonomy" id="56110"/>
    <lineage>
        <taxon>Bacteria</taxon>
        <taxon>Bacillati</taxon>
        <taxon>Cyanobacteriota</taxon>
        <taxon>Cyanophyceae</taxon>
        <taxon>Oscillatoriophycideae</taxon>
        <taxon>Oscillatoriales</taxon>
        <taxon>Oscillatoriaceae</taxon>
        <taxon>Oscillatoria</taxon>
    </lineage>
</organism>
<name>K9TQ87_9CYAN</name>